<keyword evidence="5" id="KW-1185">Reference proteome</keyword>
<dbReference type="EMBL" id="AMYB01000004">
    <property type="protein sequence ID" value="OAD02897.1"/>
    <property type="molecule type" value="Genomic_DNA"/>
</dbReference>
<feature type="chain" id="PRO_5007898587" description="HMG box domain-containing protein" evidence="2">
    <location>
        <begin position="20"/>
        <end position="371"/>
    </location>
</feature>
<reference evidence="4 5" key="1">
    <citation type="submission" date="2015-06" db="EMBL/GenBank/DDBJ databases">
        <title>Expansion of signal transduction pathways in fungi by whole-genome duplication.</title>
        <authorList>
            <consortium name="DOE Joint Genome Institute"/>
            <person name="Corrochano L.M."/>
            <person name="Kuo A."/>
            <person name="Marcet-Houben M."/>
            <person name="Polaino S."/>
            <person name="Salamov A."/>
            <person name="Villalobos J.M."/>
            <person name="Alvarez M.I."/>
            <person name="Avalos J."/>
            <person name="Benito E.P."/>
            <person name="Benoit I."/>
            <person name="Burger G."/>
            <person name="Camino L.P."/>
            <person name="Canovas D."/>
            <person name="Cerda-Olmedo E."/>
            <person name="Cheng J.-F."/>
            <person name="Dominguez A."/>
            <person name="Elias M."/>
            <person name="Eslava A.P."/>
            <person name="Glaser F."/>
            <person name="Grimwood J."/>
            <person name="Gutierrez G."/>
            <person name="Heitman J."/>
            <person name="Henrissat B."/>
            <person name="Iturriaga E.A."/>
            <person name="Lang B.F."/>
            <person name="Lavin J.L."/>
            <person name="Lee S."/>
            <person name="Li W."/>
            <person name="Lindquist E."/>
            <person name="Lopez-Garcia S."/>
            <person name="Luque E.M."/>
            <person name="Marcos A.T."/>
            <person name="Martin J."/>
            <person name="Mccluskey K."/>
            <person name="Medina H.R."/>
            <person name="Miralles-Duran A."/>
            <person name="Miyazaki A."/>
            <person name="Munoz-Torres E."/>
            <person name="Oguiza J.A."/>
            <person name="Ohm R."/>
            <person name="Olmedo M."/>
            <person name="Orejas M."/>
            <person name="Ortiz-Castellanos L."/>
            <person name="Pisabarro A.G."/>
            <person name="Rodriguez-Romero J."/>
            <person name="Ruiz-Herrera J."/>
            <person name="Ruiz-Vazquez R."/>
            <person name="Sanz C."/>
            <person name="Schackwitz W."/>
            <person name="Schmutz J."/>
            <person name="Shahriari M."/>
            <person name="Shelest E."/>
            <person name="Silva-Franco F."/>
            <person name="Soanes D."/>
            <person name="Syed K."/>
            <person name="Tagua V.G."/>
            <person name="Talbot N.J."/>
            <person name="Thon M."/>
            <person name="De Vries R.P."/>
            <person name="Wiebenga A."/>
            <person name="Yadav J.S."/>
            <person name="Braun E.L."/>
            <person name="Baker S."/>
            <person name="Garre V."/>
            <person name="Horwitz B."/>
            <person name="Torres-Martinez S."/>
            <person name="Idnurm A."/>
            <person name="Herrera-Estrella A."/>
            <person name="Gabaldon T."/>
            <person name="Grigoriev I.V."/>
        </authorList>
    </citation>
    <scope>NUCLEOTIDE SEQUENCE [LARGE SCALE GENOMIC DNA]</scope>
    <source>
        <strain evidence="4 5">CBS 277.49</strain>
    </source>
</reference>
<feature type="domain" description="HMG box" evidence="3">
    <location>
        <begin position="231"/>
        <end position="278"/>
    </location>
</feature>
<feature type="signal peptide" evidence="2">
    <location>
        <begin position="1"/>
        <end position="19"/>
    </location>
</feature>
<feature type="region of interest" description="Disordered" evidence="1">
    <location>
        <begin position="177"/>
        <end position="202"/>
    </location>
</feature>
<organism evidence="4 5">
    <name type="scientific">Mucor lusitanicus CBS 277.49</name>
    <dbReference type="NCBI Taxonomy" id="747725"/>
    <lineage>
        <taxon>Eukaryota</taxon>
        <taxon>Fungi</taxon>
        <taxon>Fungi incertae sedis</taxon>
        <taxon>Mucoromycota</taxon>
        <taxon>Mucoromycotina</taxon>
        <taxon>Mucoromycetes</taxon>
        <taxon>Mucorales</taxon>
        <taxon>Mucorineae</taxon>
        <taxon>Mucoraceae</taxon>
        <taxon>Mucor</taxon>
    </lineage>
</organism>
<dbReference type="Pfam" id="PF00505">
    <property type="entry name" value="HMG_box"/>
    <property type="match status" value="1"/>
</dbReference>
<feature type="compositionally biased region" description="Basic and acidic residues" evidence="1">
    <location>
        <begin position="107"/>
        <end position="117"/>
    </location>
</feature>
<feature type="region of interest" description="Disordered" evidence="1">
    <location>
        <begin position="96"/>
        <end position="140"/>
    </location>
</feature>
<dbReference type="Gene3D" id="1.10.30.10">
    <property type="entry name" value="High mobility group box domain"/>
    <property type="match status" value="1"/>
</dbReference>
<gene>
    <name evidence="4" type="ORF">MUCCIDRAFT_109744</name>
</gene>
<dbReference type="InterPro" id="IPR009071">
    <property type="entry name" value="HMG_box_dom"/>
</dbReference>
<keyword evidence="2" id="KW-0732">Signal</keyword>
<protein>
    <recommendedName>
        <fullName evidence="3">HMG box domain-containing protein</fullName>
    </recommendedName>
</protein>
<name>A0A168KXY8_MUCCL</name>
<dbReference type="CDD" id="cd00084">
    <property type="entry name" value="HMG-box_SF"/>
    <property type="match status" value="2"/>
</dbReference>
<comment type="caution">
    <text evidence="4">The sequence shown here is derived from an EMBL/GenBank/DDBJ whole genome shotgun (WGS) entry which is preliminary data.</text>
</comment>
<feature type="region of interest" description="Disordered" evidence="1">
    <location>
        <begin position="153"/>
        <end position="172"/>
    </location>
</feature>
<feature type="compositionally biased region" description="Polar residues" evidence="1">
    <location>
        <begin position="126"/>
        <end position="140"/>
    </location>
</feature>
<dbReference type="VEuPathDB" id="FungiDB:MUCCIDRAFT_109744"/>
<dbReference type="Proteomes" id="UP000077051">
    <property type="component" value="Unassembled WGS sequence"/>
</dbReference>
<evidence type="ECO:0000313" key="5">
    <source>
        <dbReference type="Proteomes" id="UP000077051"/>
    </source>
</evidence>
<dbReference type="SUPFAM" id="SSF47095">
    <property type="entry name" value="HMG-box"/>
    <property type="match status" value="2"/>
</dbReference>
<dbReference type="InterPro" id="IPR036910">
    <property type="entry name" value="HMG_box_dom_sf"/>
</dbReference>
<evidence type="ECO:0000313" key="4">
    <source>
        <dbReference type="EMBL" id="OAD02897.1"/>
    </source>
</evidence>
<evidence type="ECO:0000259" key="3">
    <source>
        <dbReference type="Pfam" id="PF00505"/>
    </source>
</evidence>
<proteinExistence type="predicted"/>
<evidence type="ECO:0000256" key="1">
    <source>
        <dbReference type="SAM" id="MobiDB-lite"/>
    </source>
</evidence>
<dbReference type="AlphaFoldDB" id="A0A168KXY8"/>
<accession>A0A168KXY8</accession>
<evidence type="ECO:0000256" key="2">
    <source>
        <dbReference type="SAM" id="SignalP"/>
    </source>
</evidence>
<feature type="compositionally biased region" description="Polar residues" evidence="1">
    <location>
        <begin position="96"/>
        <end position="106"/>
    </location>
</feature>
<sequence length="371" mass="42230">MPLHVSLLLRHALLQCLHCKRFIREGGTLKNGQCPCGAVLVSVNVELNSLGLNQTETTPSLSDDIAHSNDNFRSASGFHQVDEESDQDDFSILFRQQQGSISNSSARSERRQERLSDVDDDDEKTTANTGKTRQDSSSFKTCMEQRKTVVFYSEPDSGSEYQPSDSQDDMPLFKASKFTPRATRKNTRDGQAHQQKTAASKEAKAVVVASSSSPSPSSATVLRPDRSLGLMQFNKEMRGELVEKNQDKSPKEITQMITDMWSKLTKEQKETYTYKSDFTYKMGYKRKKKSFLRSNGYTLFISEHSFRGKDGLKNAARHWNKLDPETKETYNQRAKEIRDDWAFENPDEYQASMKAARAKYSKKRKASRPTY</sequence>